<keyword evidence="1" id="KW-0812">Transmembrane</keyword>
<evidence type="ECO:0000313" key="3">
    <source>
        <dbReference type="Proteomes" id="UP000232230"/>
    </source>
</evidence>
<dbReference type="AlphaFoldDB" id="A0A2K8NXX7"/>
<dbReference type="EMBL" id="CP024965">
    <property type="protein sequence ID" value="ATZ18670.1"/>
    <property type="molecule type" value="Genomic_DNA"/>
</dbReference>
<feature type="transmembrane region" description="Helical" evidence="1">
    <location>
        <begin position="168"/>
        <end position="189"/>
    </location>
</feature>
<sequence length="348" mass="39547">MKNTFIILGRLWKVQAVNYFKDVTNITLGVIMTSLTMICWIAFKTKEGGLIADPFVLASAMGISAISNSQYNFNLTLTDWRFKGFFRTFSSTPVSKTLVFLGILMFNWFINLLVALVLFSLAMIFQEQRVIVQYVNWPIFILGFVLNVLLSNVIAIALTFVWKRRDVILVLSLLSYFGPMYLLGLGLPWNLSGNVKWLNDFLYLWPHRYTLSIIQSGWIWGHTPNFMLPIAGDPTLPGGVEAGSLLARRGLGMNGQLWIPVLVSLVWISIFLGLIYLGVKRKFSFGRRGLKTYKGINKHFYNISLIKRAKSITEMELIIKQIKEETNNTKALNEKNLKEPNKKIGGSS</sequence>
<dbReference type="Proteomes" id="UP000232230">
    <property type="component" value="Chromosome"/>
</dbReference>
<feature type="transmembrane region" description="Helical" evidence="1">
    <location>
        <begin position="137"/>
        <end position="162"/>
    </location>
</feature>
<dbReference type="KEGG" id="esx:ESOMN_v1c02880"/>
<keyword evidence="3" id="KW-1185">Reference proteome</keyword>
<evidence type="ECO:0000313" key="2">
    <source>
        <dbReference type="EMBL" id="ATZ18670.1"/>
    </source>
</evidence>
<gene>
    <name evidence="2" type="ORF">ESOMN_v1c02880</name>
</gene>
<reference evidence="2 3" key="1">
    <citation type="submission" date="2017-11" db="EMBL/GenBank/DDBJ databases">
        <title>Genome sequence of Entomoplasma somnilux PYAN-1 (ATCC 49194).</title>
        <authorList>
            <person name="Lo W.-S."/>
            <person name="Gasparich G.E."/>
            <person name="Kuo C.-H."/>
        </authorList>
    </citation>
    <scope>NUCLEOTIDE SEQUENCE [LARGE SCALE GENOMIC DNA]</scope>
    <source>
        <strain evidence="2 3">PYAN-1</strain>
    </source>
</reference>
<name>A0A2K8NXX7_9MOLU</name>
<accession>A0A2K8NXX7</accession>
<keyword evidence="1" id="KW-1133">Transmembrane helix</keyword>
<feature type="transmembrane region" description="Helical" evidence="1">
    <location>
        <begin position="98"/>
        <end position="125"/>
    </location>
</feature>
<evidence type="ECO:0000256" key="1">
    <source>
        <dbReference type="SAM" id="Phobius"/>
    </source>
</evidence>
<feature type="transmembrane region" description="Helical" evidence="1">
    <location>
        <begin position="26"/>
        <end position="43"/>
    </location>
</feature>
<keyword evidence="1" id="KW-0472">Membrane</keyword>
<dbReference type="RefSeq" id="WP_024863193.1">
    <property type="nucleotide sequence ID" value="NZ_CP024965.1"/>
</dbReference>
<protein>
    <submittedName>
        <fullName evidence="2">ABC transporter permease</fullName>
    </submittedName>
</protein>
<proteinExistence type="predicted"/>
<feature type="transmembrane region" description="Helical" evidence="1">
    <location>
        <begin position="55"/>
        <end position="73"/>
    </location>
</feature>
<organism evidence="2 3">
    <name type="scientific">Williamsoniiplasma somnilux</name>
    <dbReference type="NCBI Taxonomy" id="215578"/>
    <lineage>
        <taxon>Bacteria</taxon>
        <taxon>Bacillati</taxon>
        <taxon>Mycoplasmatota</taxon>
        <taxon>Mollicutes</taxon>
        <taxon>Entomoplasmatales</taxon>
        <taxon>Williamsoniiplasma</taxon>
    </lineage>
</organism>
<feature type="transmembrane region" description="Helical" evidence="1">
    <location>
        <begin position="257"/>
        <end position="279"/>
    </location>
</feature>